<keyword evidence="13" id="KW-1133">Transmembrane helix</keyword>
<comment type="pathway">
    <text evidence="3">Cofactor biosynthesis; coenzyme A biosynthesis; CoA from (R)-pantothenate: step 1/5.</text>
</comment>
<comment type="similarity">
    <text evidence="11">Belongs to the type II pantothenate kinase family.</text>
</comment>
<dbReference type="AlphaFoldDB" id="A0AAV0TW12"/>
<dbReference type="GO" id="GO:0005524">
    <property type="term" value="F:ATP binding"/>
    <property type="evidence" value="ECO:0007669"/>
    <property type="project" value="UniProtKB-KW"/>
</dbReference>
<protein>
    <recommendedName>
        <fullName evidence="4">pantothenate kinase</fullName>
        <ecNumber evidence="4">2.7.1.33</ecNumber>
    </recommendedName>
</protein>
<keyword evidence="15" id="KW-1185">Reference proteome</keyword>
<evidence type="ECO:0000256" key="13">
    <source>
        <dbReference type="SAM" id="Phobius"/>
    </source>
</evidence>
<name>A0AAV0TW12_HYABA</name>
<feature type="compositionally biased region" description="Basic and acidic residues" evidence="12">
    <location>
        <begin position="80"/>
        <end position="102"/>
    </location>
</feature>
<evidence type="ECO:0000313" key="15">
    <source>
        <dbReference type="Proteomes" id="UP001162031"/>
    </source>
</evidence>
<dbReference type="PANTHER" id="PTHR12280">
    <property type="entry name" value="PANTOTHENATE KINASE"/>
    <property type="match status" value="1"/>
</dbReference>
<dbReference type="GO" id="GO:0004594">
    <property type="term" value="F:pantothenate kinase activity"/>
    <property type="evidence" value="ECO:0007669"/>
    <property type="project" value="UniProtKB-EC"/>
</dbReference>
<dbReference type="NCBIfam" id="TIGR00555">
    <property type="entry name" value="panK_eukar"/>
    <property type="match status" value="1"/>
</dbReference>
<feature type="region of interest" description="Disordered" evidence="12">
    <location>
        <begin position="78"/>
        <end position="102"/>
    </location>
</feature>
<keyword evidence="8" id="KW-0418">Kinase</keyword>
<keyword evidence="5" id="KW-0963">Cytoplasm</keyword>
<reference evidence="14" key="1">
    <citation type="submission" date="2022-12" db="EMBL/GenBank/DDBJ databases">
        <authorList>
            <person name="Webb A."/>
        </authorList>
    </citation>
    <scope>NUCLEOTIDE SEQUENCE</scope>
    <source>
        <strain evidence="14">Hp1</strain>
    </source>
</reference>
<dbReference type="GO" id="GO:0005634">
    <property type="term" value="C:nucleus"/>
    <property type="evidence" value="ECO:0007669"/>
    <property type="project" value="TreeGrafter"/>
</dbReference>
<dbReference type="Gene3D" id="3.30.420.510">
    <property type="match status" value="1"/>
</dbReference>
<comment type="caution">
    <text evidence="14">The sequence shown here is derived from an EMBL/GenBank/DDBJ whole genome shotgun (WGS) entry which is preliminary data.</text>
</comment>
<evidence type="ECO:0000256" key="3">
    <source>
        <dbReference type="ARBA" id="ARBA00005225"/>
    </source>
</evidence>
<feature type="transmembrane region" description="Helical" evidence="13">
    <location>
        <begin position="12"/>
        <end position="30"/>
    </location>
</feature>
<gene>
    <name evidence="14" type="ORF">HBR001_LOCUS4245</name>
</gene>
<evidence type="ECO:0000256" key="2">
    <source>
        <dbReference type="ARBA" id="ARBA00004496"/>
    </source>
</evidence>
<evidence type="ECO:0000256" key="7">
    <source>
        <dbReference type="ARBA" id="ARBA00022741"/>
    </source>
</evidence>
<dbReference type="GO" id="GO:0005829">
    <property type="term" value="C:cytosol"/>
    <property type="evidence" value="ECO:0007669"/>
    <property type="project" value="TreeGrafter"/>
</dbReference>
<dbReference type="Proteomes" id="UP001162031">
    <property type="component" value="Unassembled WGS sequence"/>
</dbReference>
<evidence type="ECO:0000256" key="6">
    <source>
        <dbReference type="ARBA" id="ARBA00022679"/>
    </source>
</evidence>
<organism evidence="14 15">
    <name type="scientific">Hyaloperonospora brassicae</name>
    <name type="common">Brassica downy mildew</name>
    <name type="synonym">Peronospora brassicae</name>
    <dbReference type="NCBI Taxonomy" id="162125"/>
    <lineage>
        <taxon>Eukaryota</taxon>
        <taxon>Sar</taxon>
        <taxon>Stramenopiles</taxon>
        <taxon>Oomycota</taxon>
        <taxon>Peronosporomycetes</taxon>
        <taxon>Peronosporales</taxon>
        <taxon>Peronosporaceae</taxon>
        <taxon>Hyaloperonospora</taxon>
    </lineage>
</organism>
<evidence type="ECO:0000256" key="12">
    <source>
        <dbReference type="SAM" id="MobiDB-lite"/>
    </source>
</evidence>
<keyword evidence="10" id="KW-0173">Coenzyme A biosynthesis</keyword>
<comment type="subcellular location">
    <subcellularLocation>
        <location evidence="2">Cytoplasm</location>
    </subcellularLocation>
</comment>
<dbReference type="FunFam" id="3.30.420.40:FF:000025">
    <property type="entry name" value="pantothenate kinase 2, mitochondrial"/>
    <property type="match status" value="1"/>
</dbReference>
<keyword evidence="9" id="KW-0067">ATP-binding</keyword>
<evidence type="ECO:0000256" key="11">
    <source>
        <dbReference type="ARBA" id="ARBA00060870"/>
    </source>
</evidence>
<evidence type="ECO:0000256" key="5">
    <source>
        <dbReference type="ARBA" id="ARBA00022490"/>
    </source>
</evidence>
<comment type="catalytic activity">
    <reaction evidence="1">
        <text>(R)-pantothenate + ATP = (R)-4'-phosphopantothenate + ADP + H(+)</text>
        <dbReference type="Rhea" id="RHEA:16373"/>
        <dbReference type="ChEBI" id="CHEBI:10986"/>
        <dbReference type="ChEBI" id="CHEBI:15378"/>
        <dbReference type="ChEBI" id="CHEBI:29032"/>
        <dbReference type="ChEBI" id="CHEBI:30616"/>
        <dbReference type="ChEBI" id="CHEBI:456216"/>
        <dbReference type="EC" id="2.7.1.33"/>
    </reaction>
</comment>
<dbReference type="Gene3D" id="3.30.420.40">
    <property type="match status" value="1"/>
</dbReference>
<dbReference type="Gene3D" id="6.10.10.60">
    <property type="match status" value="1"/>
</dbReference>
<evidence type="ECO:0000256" key="8">
    <source>
        <dbReference type="ARBA" id="ARBA00022777"/>
    </source>
</evidence>
<evidence type="ECO:0000256" key="10">
    <source>
        <dbReference type="ARBA" id="ARBA00022993"/>
    </source>
</evidence>
<dbReference type="SUPFAM" id="SSF53067">
    <property type="entry name" value="Actin-like ATPase domain"/>
    <property type="match status" value="2"/>
</dbReference>
<proteinExistence type="inferred from homology"/>
<dbReference type="InterPro" id="IPR004567">
    <property type="entry name" value="Type_II_PanK"/>
</dbReference>
<dbReference type="Pfam" id="PF03630">
    <property type="entry name" value="Fumble"/>
    <property type="match status" value="1"/>
</dbReference>
<keyword evidence="13" id="KW-0812">Transmembrane</keyword>
<keyword evidence="6" id="KW-0808">Transferase</keyword>
<evidence type="ECO:0000256" key="9">
    <source>
        <dbReference type="ARBA" id="ARBA00022840"/>
    </source>
</evidence>
<evidence type="ECO:0000313" key="14">
    <source>
        <dbReference type="EMBL" id="CAI5728101.1"/>
    </source>
</evidence>
<dbReference type="EMBL" id="CANTFL010000833">
    <property type="protein sequence ID" value="CAI5728101.1"/>
    <property type="molecule type" value="Genomic_DNA"/>
</dbReference>
<accession>A0AAV0TW12</accession>
<dbReference type="PANTHER" id="PTHR12280:SF30">
    <property type="entry name" value="FUMBLE"/>
    <property type="match status" value="1"/>
</dbReference>
<keyword evidence="13" id="KW-0472">Membrane</keyword>
<evidence type="ECO:0000256" key="4">
    <source>
        <dbReference type="ARBA" id="ARBA00012102"/>
    </source>
</evidence>
<keyword evidence="7" id="KW-0547">Nucleotide-binding</keyword>
<dbReference type="CDD" id="cd24122">
    <property type="entry name" value="ASKHA_NBD_PanK-II_Pank1-like"/>
    <property type="match status" value="1"/>
</dbReference>
<dbReference type="InterPro" id="IPR043129">
    <property type="entry name" value="ATPase_NBD"/>
</dbReference>
<evidence type="ECO:0000256" key="1">
    <source>
        <dbReference type="ARBA" id="ARBA00001206"/>
    </source>
</evidence>
<sequence>MATPSTRPLHVLWTRLFLLSASCIAGLIVSRRRKLRRFHLHILRDKSADCGRFFALDIGGTLAKMVYFQSVDGAAAAQRRQTERQRKQLDGTSEERDTRRPEGSLPLIHDFLMGLYGSNDVQRDERLQMLVPELGGTLHFISFATARMHEVTDFVRCHFFHRYIKKIACTGGGAFKFSPLFESRLGIELERADEMDALIQGLNFVLQNAPDECYTFVNVVPDTCGLGSATKKILPKPGKHELYPFLLVNIGSGVSILKITGEAQYERVSGTSLGGGTFLGLCRALSKLRTFDEAMDASVEGDSTVVDMTVGDIYGAAGYERFQLKPDTVASSFGKVGARRLSQLPKHADLARSLLFMITQNLGQLAFLNARRVETTRIYFSGNFLRRNELACRQLAYAISFWSKGEMQAQFFHHEGFFGALGTFLQRYNALARPQPIVHVEQQDTDTDVDVPLMRQVARDDSASANERASEMQRL</sequence>
<dbReference type="EC" id="2.7.1.33" evidence="4"/>
<dbReference type="GO" id="GO:0015937">
    <property type="term" value="P:coenzyme A biosynthetic process"/>
    <property type="evidence" value="ECO:0007669"/>
    <property type="project" value="UniProtKB-KW"/>
</dbReference>